<evidence type="ECO:0000313" key="1">
    <source>
        <dbReference type="EMBL" id="WVZ23758.1"/>
    </source>
</evidence>
<protein>
    <recommendedName>
        <fullName evidence="3">DUF4216 domain-containing protein</fullName>
    </recommendedName>
</protein>
<name>A0AAQ3P908_VIGMU</name>
<dbReference type="EMBL" id="CP144700">
    <property type="protein sequence ID" value="WVZ23758.1"/>
    <property type="molecule type" value="Genomic_DNA"/>
</dbReference>
<proteinExistence type="predicted"/>
<reference evidence="1 2" key="1">
    <citation type="journal article" date="2023" name="Life. Sci Alliance">
        <title>Evolutionary insights into 3D genome organization and epigenetic landscape of Vigna mungo.</title>
        <authorList>
            <person name="Junaid A."/>
            <person name="Singh B."/>
            <person name="Bhatia S."/>
        </authorList>
    </citation>
    <scope>NUCLEOTIDE SEQUENCE [LARGE SCALE GENOMIC DNA]</scope>
    <source>
        <tissue evidence="1">Leaf</tissue>
    </source>
</reference>
<organism evidence="1 2">
    <name type="scientific">Vigna mungo</name>
    <name type="common">Black gram</name>
    <name type="synonym">Phaseolus mungo</name>
    <dbReference type="NCBI Taxonomy" id="3915"/>
    <lineage>
        <taxon>Eukaryota</taxon>
        <taxon>Viridiplantae</taxon>
        <taxon>Streptophyta</taxon>
        <taxon>Embryophyta</taxon>
        <taxon>Tracheophyta</taxon>
        <taxon>Spermatophyta</taxon>
        <taxon>Magnoliopsida</taxon>
        <taxon>eudicotyledons</taxon>
        <taxon>Gunneridae</taxon>
        <taxon>Pentapetalae</taxon>
        <taxon>rosids</taxon>
        <taxon>fabids</taxon>
        <taxon>Fabales</taxon>
        <taxon>Fabaceae</taxon>
        <taxon>Papilionoideae</taxon>
        <taxon>50 kb inversion clade</taxon>
        <taxon>NPAAA clade</taxon>
        <taxon>indigoferoid/millettioid clade</taxon>
        <taxon>Phaseoleae</taxon>
        <taxon>Vigna</taxon>
    </lineage>
</organism>
<dbReference type="Proteomes" id="UP001374535">
    <property type="component" value="Chromosome 1"/>
</dbReference>
<accession>A0AAQ3P908</accession>
<gene>
    <name evidence="1" type="ORF">V8G54_002302</name>
</gene>
<evidence type="ECO:0000313" key="2">
    <source>
        <dbReference type="Proteomes" id="UP001374535"/>
    </source>
</evidence>
<dbReference type="AlphaFoldDB" id="A0AAQ3P908"/>
<keyword evidence="2" id="KW-1185">Reference proteome</keyword>
<sequence>MQNSGVIVIAESKDKYLITDSLCYCSVVEDIWVGYNKKPFITTSQAKQVFYAIDHANKRWSMVLQHRTMHGTDDNDELILDISGTPFLSSNISILNVEKEANDVHAICDDHHEGLLSCGGYEKYQEMMKDAFASNPSGNSNMSIGHKDILAVDITHLQHPRCVLDVGKWVGIQQFFEASSTIDADYELFIGDPRVLGDFR</sequence>
<evidence type="ECO:0008006" key="3">
    <source>
        <dbReference type="Google" id="ProtNLM"/>
    </source>
</evidence>